<dbReference type="Pfam" id="PF14622">
    <property type="entry name" value="Ribonucleas_3_3"/>
    <property type="match status" value="1"/>
</dbReference>
<feature type="domain" description="RNase III" evidence="11">
    <location>
        <begin position="9"/>
        <end position="138"/>
    </location>
</feature>
<dbReference type="STRING" id="1802280.A3B37_04000"/>
<feature type="binding site" evidence="9">
    <location>
        <position position="124"/>
    </location>
    <ligand>
        <name>Mg(2+)</name>
        <dbReference type="ChEBI" id="CHEBI:18420"/>
    </ligand>
</feature>
<dbReference type="InterPro" id="IPR014720">
    <property type="entry name" value="dsRBD_dom"/>
</dbReference>
<dbReference type="GO" id="GO:0006364">
    <property type="term" value="P:rRNA processing"/>
    <property type="evidence" value="ECO:0007669"/>
    <property type="project" value="UniProtKB-UniRule"/>
</dbReference>
<dbReference type="FunFam" id="1.10.1520.10:FF:000001">
    <property type="entry name" value="Ribonuclease 3"/>
    <property type="match status" value="1"/>
</dbReference>
<comment type="similarity">
    <text evidence="2">Belongs to the ribonuclease III family.</text>
</comment>
<comment type="cofactor">
    <cofactor evidence="9">
        <name>Mg(2+)</name>
        <dbReference type="ChEBI" id="CHEBI:18420"/>
    </cofactor>
</comment>
<feature type="binding site" evidence="9">
    <location>
        <position position="51"/>
    </location>
    <ligand>
        <name>Mg(2+)</name>
        <dbReference type="ChEBI" id="CHEBI:18420"/>
    </ligand>
</feature>
<evidence type="ECO:0000256" key="8">
    <source>
        <dbReference type="ARBA" id="ARBA00022884"/>
    </source>
</evidence>
<evidence type="ECO:0000256" key="7">
    <source>
        <dbReference type="ARBA" id="ARBA00022801"/>
    </source>
</evidence>
<comment type="subunit">
    <text evidence="9">Homodimer.</text>
</comment>
<dbReference type="GO" id="GO:0010468">
    <property type="term" value="P:regulation of gene expression"/>
    <property type="evidence" value="ECO:0007669"/>
    <property type="project" value="TreeGrafter"/>
</dbReference>
<feature type="domain" description="DRBM" evidence="10">
    <location>
        <begin position="165"/>
        <end position="229"/>
    </location>
</feature>
<keyword evidence="9" id="KW-0963">Cytoplasm</keyword>
<evidence type="ECO:0000256" key="2">
    <source>
        <dbReference type="ARBA" id="ARBA00010183"/>
    </source>
</evidence>
<feature type="active site" evidence="9">
    <location>
        <position position="55"/>
    </location>
</feature>
<dbReference type="InterPro" id="IPR011907">
    <property type="entry name" value="RNase_III"/>
</dbReference>
<protein>
    <recommendedName>
        <fullName evidence="9">Ribonuclease 3</fullName>
        <ecNumber evidence="9">3.1.26.3</ecNumber>
    </recommendedName>
    <alternativeName>
        <fullName evidence="9">Ribonuclease III</fullName>
        <shortName evidence="9">RNase III</shortName>
    </alternativeName>
</protein>
<evidence type="ECO:0000256" key="1">
    <source>
        <dbReference type="ARBA" id="ARBA00000109"/>
    </source>
</evidence>
<dbReference type="SMART" id="SM00358">
    <property type="entry name" value="DSRM"/>
    <property type="match status" value="1"/>
</dbReference>
<evidence type="ECO:0000256" key="6">
    <source>
        <dbReference type="ARBA" id="ARBA00022759"/>
    </source>
</evidence>
<keyword evidence="3 9" id="KW-0698">rRNA processing</keyword>
<evidence type="ECO:0000256" key="5">
    <source>
        <dbReference type="ARBA" id="ARBA00022722"/>
    </source>
</evidence>
<dbReference type="Pfam" id="PF00035">
    <property type="entry name" value="dsrm"/>
    <property type="match status" value="1"/>
</dbReference>
<accession>A0A1G2LEQ3</accession>
<evidence type="ECO:0000313" key="12">
    <source>
        <dbReference type="EMBL" id="OHA09311.1"/>
    </source>
</evidence>
<dbReference type="EMBL" id="MHQS01000004">
    <property type="protein sequence ID" value="OHA09311.1"/>
    <property type="molecule type" value="Genomic_DNA"/>
</dbReference>
<dbReference type="GO" id="GO:0019843">
    <property type="term" value="F:rRNA binding"/>
    <property type="evidence" value="ECO:0007669"/>
    <property type="project" value="UniProtKB-KW"/>
</dbReference>
<dbReference type="PANTHER" id="PTHR11207:SF0">
    <property type="entry name" value="RIBONUCLEASE 3"/>
    <property type="match status" value="1"/>
</dbReference>
<dbReference type="GO" id="GO:0006397">
    <property type="term" value="P:mRNA processing"/>
    <property type="evidence" value="ECO:0007669"/>
    <property type="project" value="UniProtKB-UniRule"/>
</dbReference>
<proteinExistence type="inferred from homology"/>
<comment type="catalytic activity">
    <reaction evidence="1 9">
        <text>Endonucleolytic cleavage to 5'-phosphomonoester.</text>
        <dbReference type="EC" id="3.1.26.3"/>
    </reaction>
</comment>
<reference evidence="12 13" key="1">
    <citation type="journal article" date="2016" name="Nat. Commun.">
        <title>Thousands of microbial genomes shed light on interconnected biogeochemical processes in an aquifer system.</title>
        <authorList>
            <person name="Anantharaman K."/>
            <person name="Brown C.T."/>
            <person name="Hug L.A."/>
            <person name="Sharon I."/>
            <person name="Castelle C.J."/>
            <person name="Probst A.J."/>
            <person name="Thomas B.C."/>
            <person name="Singh A."/>
            <person name="Wilkins M.J."/>
            <person name="Karaoz U."/>
            <person name="Brodie E.L."/>
            <person name="Williams K.H."/>
            <person name="Hubbard S.S."/>
            <person name="Banfield J.F."/>
        </authorList>
    </citation>
    <scope>NUCLEOTIDE SEQUENCE [LARGE SCALE GENOMIC DNA]</scope>
</reference>
<keyword evidence="9" id="KW-0819">tRNA processing</keyword>
<dbReference type="PANTHER" id="PTHR11207">
    <property type="entry name" value="RIBONUCLEASE III"/>
    <property type="match status" value="1"/>
</dbReference>
<dbReference type="InterPro" id="IPR000999">
    <property type="entry name" value="RNase_III_dom"/>
</dbReference>
<dbReference type="GO" id="GO:0005737">
    <property type="term" value="C:cytoplasm"/>
    <property type="evidence" value="ECO:0007669"/>
    <property type="project" value="UniProtKB-SubCell"/>
</dbReference>
<dbReference type="PROSITE" id="PS00517">
    <property type="entry name" value="RNASE_3_1"/>
    <property type="match status" value="1"/>
</dbReference>
<organism evidence="12 13">
    <name type="scientific">Candidatus Sungbacteria bacterium RIFCSPLOWO2_01_FULL_59_16</name>
    <dbReference type="NCBI Taxonomy" id="1802280"/>
    <lineage>
        <taxon>Bacteria</taxon>
        <taxon>Candidatus Sungiibacteriota</taxon>
    </lineage>
</organism>
<keyword evidence="9" id="KW-0699">rRNA-binding</keyword>
<name>A0A1G2LEQ3_9BACT</name>
<dbReference type="InterPro" id="IPR036389">
    <property type="entry name" value="RNase_III_sf"/>
</dbReference>
<feature type="binding site" evidence="9">
    <location>
        <position position="127"/>
    </location>
    <ligand>
        <name>Mg(2+)</name>
        <dbReference type="ChEBI" id="CHEBI:18420"/>
    </ligand>
</feature>
<dbReference type="CDD" id="cd10845">
    <property type="entry name" value="DSRM_RNAse_III_family"/>
    <property type="match status" value="1"/>
</dbReference>
<dbReference type="NCBIfam" id="TIGR02191">
    <property type="entry name" value="RNaseIII"/>
    <property type="match status" value="1"/>
</dbReference>
<evidence type="ECO:0000259" key="10">
    <source>
        <dbReference type="PROSITE" id="PS50137"/>
    </source>
</evidence>
<dbReference type="GO" id="GO:0046872">
    <property type="term" value="F:metal ion binding"/>
    <property type="evidence" value="ECO:0007669"/>
    <property type="project" value="UniProtKB-KW"/>
</dbReference>
<dbReference type="GO" id="GO:0008033">
    <property type="term" value="P:tRNA processing"/>
    <property type="evidence" value="ECO:0007669"/>
    <property type="project" value="UniProtKB-KW"/>
</dbReference>
<feature type="active site" evidence="9">
    <location>
        <position position="127"/>
    </location>
</feature>
<keyword evidence="8 9" id="KW-0694">RNA-binding</keyword>
<dbReference type="PROSITE" id="PS50142">
    <property type="entry name" value="RNASE_3_2"/>
    <property type="match status" value="1"/>
</dbReference>
<dbReference type="Proteomes" id="UP000176705">
    <property type="component" value="Unassembled WGS sequence"/>
</dbReference>
<keyword evidence="7 9" id="KW-0378">Hydrolase</keyword>
<evidence type="ECO:0000256" key="4">
    <source>
        <dbReference type="ARBA" id="ARBA00022664"/>
    </source>
</evidence>
<dbReference type="Gene3D" id="3.30.160.20">
    <property type="match status" value="1"/>
</dbReference>
<comment type="caution">
    <text evidence="12">The sequence shown here is derived from an EMBL/GenBank/DDBJ whole genome shotgun (WGS) entry which is preliminary data.</text>
</comment>
<dbReference type="SUPFAM" id="SSF69065">
    <property type="entry name" value="RNase III domain-like"/>
    <property type="match status" value="1"/>
</dbReference>
<keyword evidence="9" id="KW-0460">Magnesium</keyword>
<sequence length="235" mass="26314">MLPELSVEQTRLETTTGISFRNPDLLEQAFVHRSYLNENPGFRLPHNERLEFLGDAVLELIITETLYERFPDKPEGELTSLRAALVNANMLAAVGQEIGLNEFLLLSRGEAKDTGRARQYILANTFEALTGAIYLDQGYQAAHTFVTRVLVSRLEQVLAEKLYRDPKSIFQEAAQERVGVTPGYEVIRESGPDHNKRFIVGVYLGSELICEGEGPSKQAAEVEAARRAILARHWG</sequence>
<keyword evidence="5 9" id="KW-0540">Nuclease</keyword>
<gene>
    <name evidence="9" type="primary">rnc</name>
    <name evidence="12" type="ORF">A3B37_04000</name>
</gene>
<comment type="function">
    <text evidence="9">Digests double-stranded RNA. Involved in the processing of primary rRNA transcript to yield the immediate precursors to the large and small rRNAs (23S and 16S). Processes some mRNAs, and tRNAs when they are encoded in the rRNA operon. Processes pre-crRNA and tracrRNA of type II CRISPR loci if present in the organism.</text>
</comment>
<keyword evidence="9" id="KW-0479">Metal-binding</keyword>
<dbReference type="SMART" id="SM00535">
    <property type="entry name" value="RIBOc"/>
    <property type="match status" value="1"/>
</dbReference>
<evidence type="ECO:0000259" key="11">
    <source>
        <dbReference type="PROSITE" id="PS50142"/>
    </source>
</evidence>
<evidence type="ECO:0000256" key="9">
    <source>
        <dbReference type="HAMAP-Rule" id="MF_00104"/>
    </source>
</evidence>
<evidence type="ECO:0000256" key="3">
    <source>
        <dbReference type="ARBA" id="ARBA00022552"/>
    </source>
</evidence>
<dbReference type="EC" id="3.1.26.3" evidence="9"/>
<dbReference type="AlphaFoldDB" id="A0A1G2LEQ3"/>
<dbReference type="GO" id="GO:0004525">
    <property type="term" value="F:ribonuclease III activity"/>
    <property type="evidence" value="ECO:0007669"/>
    <property type="project" value="UniProtKB-UniRule"/>
</dbReference>
<keyword evidence="6 9" id="KW-0255">Endonuclease</keyword>
<dbReference type="HAMAP" id="MF_00104">
    <property type="entry name" value="RNase_III"/>
    <property type="match status" value="1"/>
</dbReference>
<comment type="subcellular location">
    <subcellularLocation>
        <location evidence="9">Cytoplasm</location>
    </subcellularLocation>
</comment>
<dbReference type="CDD" id="cd00593">
    <property type="entry name" value="RIBOc"/>
    <property type="match status" value="1"/>
</dbReference>
<dbReference type="Gene3D" id="1.10.1520.10">
    <property type="entry name" value="Ribonuclease III domain"/>
    <property type="match status" value="1"/>
</dbReference>
<dbReference type="PROSITE" id="PS50137">
    <property type="entry name" value="DS_RBD"/>
    <property type="match status" value="1"/>
</dbReference>
<keyword evidence="4 9" id="KW-0507">mRNA processing</keyword>
<dbReference type="SUPFAM" id="SSF54768">
    <property type="entry name" value="dsRNA-binding domain-like"/>
    <property type="match status" value="1"/>
</dbReference>
<evidence type="ECO:0000313" key="13">
    <source>
        <dbReference type="Proteomes" id="UP000176705"/>
    </source>
</evidence>
<dbReference type="GO" id="GO:0003725">
    <property type="term" value="F:double-stranded RNA binding"/>
    <property type="evidence" value="ECO:0007669"/>
    <property type="project" value="TreeGrafter"/>
</dbReference>